<protein>
    <submittedName>
        <fullName evidence="2">Helix-turn-helix domain-containing protein</fullName>
    </submittedName>
</protein>
<dbReference type="AlphaFoldDB" id="A0A9X2FKC2"/>
<proteinExistence type="predicted"/>
<dbReference type="EMBL" id="JAIULA010000010">
    <property type="protein sequence ID" value="MCP0886940.1"/>
    <property type="molecule type" value="Genomic_DNA"/>
</dbReference>
<keyword evidence="3" id="KW-1185">Reference proteome</keyword>
<evidence type="ECO:0000313" key="3">
    <source>
        <dbReference type="Proteomes" id="UP001139006"/>
    </source>
</evidence>
<dbReference type="RefSeq" id="WP_253360410.1">
    <property type="nucleotide sequence ID" value="NZ_JAIULA010000010.1"/>
</dbReference>
<dbReference type="InterPro" id="IPR010982">
    <property type="entry name" value="Lambda_DNA-bd_dom_sf"/>
</dbReference>
<sequence>MKKSSIGENIRKVRLDLGMTMNEFIIAIDGQDGKGSRVLVSNWERNKHLPNKKRLKKIAELGNTTIDELVNSNEVHKSLTIWFHNGQNIKFKDVKIIEESKKLIFTYFSQSDLVQRKAEFDRNCIAGYAFG</sequence>
<accession>A0A9X2FKC2</accession>
<dbReference type="CDD" id="cd00093">
    <property type="entry name" value="HTH_XRE"/>
    <property type="match status" value="1"/>
</dbReference>
<feature type="domain" description="HTH cro/C1-type" evidence="1">
    <location>
        <begin position="10"/>
        <end position="69"/>
    </location>
</feature>
<dbReference type="Gene3D" id="1.10.260.40">
    <property type="entry name" value="lambda repressor-like DNA-binding domains"/>
    <property type="match status" value="1"/>
</dbReference>
<organism evidence="2 3">
    <name type="scientific">Ligilactobacillus ubinensis</name>
    <dbReference type="NCBI Taxonomy" id="2876789"/>
    <lineage>
        <taxon>Bacteria</taxon>
        <taxon>Bacillati</taxon>
        <taxon>Bacillota</taxon>
        <taxon>Bacilli</taxon>
        <taxon>Lactobacillales</taxon>
        <taxon>Lactobacillaceae</taxon>
        <taxon>Ligilactobacillus</taxon>
    </lineage>
</organism>
<comment type="caution">
    <text evidence="2">The sequence shown here is derived from an EMBL/GenBank/DDBJ whole genome shotgun (WGS) entry which is preliminary data.</text>
</comment>
<dbReference type="InterPro" id="IPR001387">
    <property type="entry name" value="Cro/C1-type_HTH"/>
</dbReference>
<gene>
    <name evidence="2" type="ORF">LB941_06285</name>
</gene>
<reference evidence="2 3" key="1">
    <citation type="journal article" date="2023" name="Int. J. Syst. Evol. Microbiol.">
        <title>Ligilactobacillus ubinensis sp. nov., a novel species isolated from the wild ferment of a durian fruit (Durio zibethinus).</title>
        <authorList>
            <person name="Heng Y.C."/>
            <person name="Menon N."/>
            <person name="Chen B."/>
            <person name="Loo B.Z.L."/>
            <person name="Wong G.W.J."/>
            <person name="Lim A.C.H."/>
            <person name="Silvaraju S."/>
            <person name="Kittelmann S."/>
        </authorList>
    </citation>
    <scope>NUCLEOTIDE SEQUENCE [LARGE SCALE GENOMIC DNA]</scope>
    <source>
        <strain evidence="2 3">WILCCON 0076</strain>
    </source>
</reference>
<dbReference type="GO" id="GO:0003677">
    <property type="term" value="F:DNA binding"/>
    <property type="evidence" value="ECO:0007669"/>
    <property type="project" value="InterPro"/>
</dbReference>
<dbReference type="Proteomes" id="UP001139006">
    <property type="component" value="Unassembled WGS sequence"/>
</dbReference>
<evidence type="ECO:0000313" key="2">
    <source>
        <dbReference type="EMBL" id="MCP0886940.1"/>
    </source>
</evidence>
<evidence type="ECO:0000259" key="1">
    <source>
        <dbReference type="PROSITE" id="PS50943"/>
    </source>
</evidence>
<name>A0A9X2FKC2_9LACO</name>
<dbReference type="PROSITE" id="PS50943">
    <property type="entry name" value="HTH_CROC1"/>
    <property type="match status" value="1"/>
</dbReference>
<dbReference type="SUPFAM" id="SSF47413">
    <property type="entry name" value="lambda repressor-like DNA-binding domains"/>
    <property type="match status" value="1"/>
</dbReference>